<keyword evidence="2" id="KW-0802">TPR repeat</keyword>
<gene>
    <name evidence="5" type="primary">cpoB</name>
    <name evidence="5" type="ORF">CI610_00682</name>
</gene>
<dbReference type="InterPro" id="IPR019734">
    <property type="entry name" value="TPR_rpt"/>
</dbReference>
<feature type="compositionally biased region" description="Polar residues" evidence="3">
    <location>
        <begin position="107"/>
        <end position="118"/>
    </location>
</feature>
<proteinExistence type="inferred from homology"/>
<comment type="caution">
    <text evidence="5">The sequence shown here is derived from an EMBL/GenBank/DDBJ whole genome shotgun (WGS) entry which is preliminary data.</text>
</comment>
<accession>A0A2H9TAY9</accession>
<reference evidence="5" key="1">
    <citation type="journal article" date="2017" name="Appl. Environ. Microbiol.">
        <title>Molecular characterization of an Endozoicomonas-like organism causing infection in king scallop Pecten maximus L.</title>
        <authorList>
            <person name="Cano I."/>
            <person name="van Aerle R."/>
            <person name="Ross S."/>
            <person name="Verner-Jeffreys D.W."/>
            <person name="Paley R.K."/>
            <person name="Rimmer G."/>
            <person name="Ryder D."/>
            <person name="Hooper P."/>
            <person name="Stone D."/>
            <person name="Feist S.W."/>
        </authorList>
    </citation>
    <scope>NUCLEOTIDE SEQUENCE</scope>
</reference>
<feature type="region of interest" description="Disordered" evidence="3">
    <location>
        <begin position="107"/>
        <end position="127"/>
    </location>
</feature>
<dbReference type="InterPro" id="IPR032519">
    <property type="entry name" value="YbgF_tri"/>
</dbReference>
<dbReference type="Gene3D" id="1.20.5.110">
    <property type="match status" value="1"/>
</dbReference>
<evidence type="ECO:0000256" key="2">
    <source>
        <dbReference type="ARBA" id="ARBA00022803"/>
    </source>
</evidence>
<sequence length="262" mass="28877">MTISQLYKKMGPFCVLTLFAGIFAGSAVWAKVPVETAQSSGQSGYAGNNGVSYNATADLLNTIEQLKQEMGQLRGLVEEQGFKIQQLQQEGRDRYLDLDSRISQLNTGTSGKISSRPSGQLAVGTDKTKSVTVTQTAEEQGAYKEAFSLVENKQFDKALVSLKQFITQYPKGRYASNAWYWIGEVQMAQGDYNDAIESFQAVLKRYPDSSKEADATYKLGRLYDISGNQSQARQYLQSVVKQFPNSGAARLADSYLDSMGNE</sequence>
<name>A0A2H9TAY9_9ZZZZ</name>
<dbReference type="Pfam" id="PF13424">
    <property type="entry name" value="TPR_12"/>
    <property type="match status" value="1"/>
</dbReference>
<dbReference type="HAMAP" id="MF_02066">
    <property type="entry name" value="CpoB"/>
    <property type="match status" value="1"/>
</dbReference>
<dbReference type="GO" id="GO:0070206">
    <property type="term" value="P:protein trimerization"/>
    <property type="evidence" value="ECO:0007669"/>
    <property type="project" value="InterPro"/>
</dbReference>
<feature type="domain" description="YbgF trimerisation" evidence="4">
    <location>
        <begin position="55"/>
        <end position="110"/>
    </location>
</feature>
<dbReference type="PANTHER" id="PTHR44943">
    <property type="entry name" value="CELLULOSE SYNTHASE OPERON PROTEIN C"/>
    <property type="match status" value="1"/>
</dbReference>
<evidence type="ECO:0000259" key="4">
    <source>
        <dbReference type="Pfam" id="PF16331"/>
    </source>
</evidence>
<evidence type="ECO:0000256" key="3">
    <source>
        <dbReference type="SAM" id="MobiDB-lite"/>
    </source>
</evidence>
<dbReference type="NCBIfam" id="TIGR02795">
    <property type="entry name" value="tol_pal_ybgF"/>
    <property type="match status" value="1"/>
</dbReference>
<evidence type="ECO:0000256" key="1">
    <source>
        <dbReference type="ARBA" id="ARBA00022737"/>
    </source>
</evidence>
<dbReference type="InterPro" id="IPR051685">
    <property type="entry name" value="Ycf3/AcsC/BcsC/TPR_MFPF"/>
</dbReference>
<dbReference type="Gene3D" id="1.25.40.10">
    <property type="entry name" value="Tetratricopeptide repeat domain"/>
    <property type="match status" value="1"/>
</dbReference>
<organism evidence="5">
    <name type="scientific">invertebrate metagenome</name>
    <dbReference type="NCBI Taxonomy" id="1711999"/>
    <lineage>
        <taxon>unclassified sequences</taxon>
        <taxon>metagenomes</taxon>
        <taxon>organismal metagenomes</taxon>
    </lineage>
</organism>
<dbReference type="Pfam" id="PF13174">
    <property type="entry name" value="TPR_6"/>
    <property type="match status" value="1"/>
</dbReference>
<keyword evidence="5" id="KW-0132">Cell division</keyword>
<dbReference type="InterPro" id="IPR011990">
    <property type="entry name" value="TPR-like_helical_dom_sf"/>
</dbReference>
<dbReference type="InterPro" id="IPR014162">
    <property type="entry name" value="CpoB_C"/>
</dbReference>
<protein>
    <submittedName>
        <fullName evidence="5">Cell division coordinator CpoB</fullName>
    </submittedName>
</protein>
<dbReference type="InterPro" id="IPR034706">
    <property type="entry name" value="CpoB"/>
</dbReference>
<dbReference type="EMBL" id="NSIT01000021">
    <property type="protein sequence ID" value="PJE80349.1"/>
    <property type="molecule type" value="Genomic_DNA"/>
</dbReference>
<keyword evidence="5" id="KW-0131">Cell cycle</keyword>
<keyword evidence="1" id="KW-0677">Repeat</keyword>
<dbReference type="SMART" id="SM00028">
    <property type="entry name" value="TPR"/>
    <property type="match status" value="2"/>
</dbReference>
<dbReference type="PROSITE" id="PS50005">
    <property type="entry name" value="TPR"/>
    <property type="match status" value="2"/>
</dbReference>
<dbReference type="AlphaFoldDB" id="A0A2H9TAY9"/>
<dbReference type="SUPFAM" id="SSF48452">
    <property type="entry name" value="TPR-like"/>
    <property type="match status" value="1"/>
</dbReference>
<dbReference type="Pfam" id="PF16331">
    <property type="entry name" value="TolA_bind_tri"/>
    <property type="match status" value="1"/>
</dbReference>
<dbReference type="GO" id="GO:0051301">
    <property type="term" value="P:cell division"/>
    <property type="evidence" value="ECO:0007669"/>
    <property type="project" value="UniProtKB-KW"/>
</dbReference>
<dbReference type="PANTHER" id="PTHR44943:SF11">
    <property type="entry name" value="CELLULOSE SYNTHASE OPERON PROTEIN C"/>
    <property type="match status" value="1"/>
</dbReference>
<evidence type="ECO:0000313" key="5">
    <source>
        <dbReference type="EMBL" id="PJE80349.1"/>
    </source>
</evidence>